<organism evidence="1 2">
    <name type="scientific">Pontibacter akesuensis</name>
    <dbReference type="NCBI Taxonomy" id="388950"/>
    <lineage>
        <taxon>Bacteria</taxon>
        <taxon>Pseudomonadati</taxon>
        <taxon>Bacteroidota</taxon>
        <taxon>Cytophagia</taxon>
        <taxon>Cytophagales</taxon>
        <taxon>Hymenobacteraceae</taxon>
        <taxon>Pontibacter</taxon>
    </lineage>
</organism>
<name>A0A1I7GEG1_9BACT</name>
<reference evidence="2" key="1">
    <citation type="submission" date="2016-10" db="EMBL/GenBank/DDBJ databases">
        <authorList>
            <person name="Varghese N."/>
        </authorList>
    </citation>
    <scope>NUCLEOTIDE SEQUENCE [LARGE SCALE GENOMIC DNA]</scope>
    <source>
        <strain evidence="2">DSM 18820</strain>
    </source>
</reference>
<evidence type="ECO:0000313" key="2">
    <source>
        <dbReference type="Proteomes" id="UP000182491"/>
    </source>
</evidence>
<dbReference type="STRING" id="388950.GCA_001611675_00052"/>
<sequence>MEEILQLVEVLKASPTKGSLFKSNRSTSKEAQFFAMVTSGAIKDDTEAAQQLYNDLPNNYKYKMLKHRVKAKLYDMLLLYEFDNDENLIYQQEQYCQQLLIKANVLFRNQRFQLAVSIANKALSVAIMFSFTNQTLLAYELILSCYAFTGKHTLYQKQVSEYNKMLDNKITERKAQNIYQLMRVSAHKSVKNRRLLVAELDLKVQEVKELWRCSGTYEAFNSFYKLSILYYEMIGDFEKILQLTIFSEKLLAKGLVNKYRFDSLYNKYILVYALLRLKRYATGLEYATEYMKLFDERSANWFAFQENFYLLAIHEKNYELAEVVIHRVLHNNSINNVSVSAKERWKIYEAYLFVINRKIYSGKAINPFLMSLPEYSKDKQGFNVAILILQFIYYLQKKETEALLYRIESLKKYINTHLKDSFSLRSKLFLKLLILSVTEDFNAAACRKKGLKLYQKLIETPTPGDAYAEIEIVPYEHLWEHILSVLDDNY</sequence>
<protein>
    <submittedName>
        <fullName evidence="1">Uncharacterized protein</fullName>
    </submittedName>
</protein>
<evidence type="ECO:0000313" key="1">
    <source>
        <dbReference type="EMBL" id="SFU46830.1"/>
    </source>
</evidence>
<dbReference type="AlphaFoldDB" id="A0A1I7GEG1"/>
<dbReference type="Proteomes" id="UP000182491">
    <property type="component" value="Unassembled WGS sequence"/>
</dbReference>
<dbReference type="RefSeq" id="WP_068836302.1">
    <property type="nucleotide sequence ID" value="NZ_BMXC01000001.1"/>
</dbReference>
<keyword evidence="2" id="KW-1185">Reference proteome</keyword>
<accession>A0A1I7GEG1</accession>
<proteinExistence type="predicted"/>
<dbReference type="EMBL" id="FPCA01000001">
    <property type="protein sequence ID" value="SFU46830.1"/>
    <property type="molecule type" value="Genomic_DNA"/>
</dbReference>
<gene>
    <name evidence="1" type="ORF">SAMN04487941_0953</name>
</gene>
<dbReference type="OrthoDB" id="1490648at2"/>